<keyword evidence="4" id="KW-1185">Reference proteome</keyword>
<organism evidence="3 4">
    <name type="scientific">Novosphingobium pentaromativorans US6-1</name>
    <dbReference type="NCBI Taxonomy" id="1088721"/>
    <lineage>
        <taxon>Bacteria</taxon>
        <taxon>Pseudomonadati</taxon>
        <taxon>Pseudomonadota</taxon>
        <taxon>Alphaproteobacteria</taxon>
        <taxon>Sphingomonadales</taxon>
        <taxon>Sphingomonadaceae</taxon>
        <taxon>Novosphingobium</taxon>
    </lineage>
</organism>
<dbReference type="Pfam" id="PF01796">
    <property type="entry name" value="OB_ChsH2_C"/>
    <property type="match status" value="1"/>
</dbReference>
<feature type="domain" description="ChsH2 C-terminal OB-fold" evidence="1">
    <location>
        <begin position="58"/>
        <end position="123"/>
    </location>
</feature>
<dbReference type="AlphaFoldDB" id="G6ECL3"/>
<dbReference type="SUPFAM" id="SSF50249">
    <property type="entry name" value="Nucleic acid-binding proteins"/>
    <property type="match status" value="1"/>
</dbReference>
<protein>
    <recommendedName>
        <fullName evidence="5">DUF35 domain-containing protein</fullName>
    </recommendedName>
</protein>
<gene>
    <name evidence="3" type="ORF">NSU_2084</name>
</gene>
<dbReference type="eggNOG" id="COG1545">
    <property type="taxonomic scope" value="Bacteria"/>
</dbReference>
<dbReference type="InterPro" id="IPR022002">
    <property type="entry name" value="ChsH2_Znr"/>
</dbReference>
<comment type="caution">
    <text evidence="3">The sequence shown here is derived from an EMBL/GenBank/DDBJ whole genome shotgun (WGS) entry which is preliminary data.</text>
</comment>
<dbReference type="InterPro" id="IPR012340">
    <property type="entry name" value="NA-bd_OB-fold"/>
</dbReference>
<dbReference type="PANTHER" id="PTHR34075">
    <property type="entry name" value="BLR3430 PROTEIN"/>
    <property type="match status" value="1"/>
</dbReference>
<proteinExistence type="predicted"/>
<dbReference type="PANTHER" id="PTHR34075:SF5">
    <property type="entry name" value="BLR3430 PROTEIN"/>
    <property type="match status" value="1"/>
</dbReference>
<dbReference type="InterPro" id="IPR002878">
    <property type="entry name" value="ChsH2_C"/>
</dbReference>
<name>G6ECL3_9SPHN</name>
<dbReference type="Pfam" id="PF12172">
    <property type="entry name" value="zf-ChsH2"/>
    <property type="match status" value="1"/>
</dbReference>
<sequence length="139" mass="15930">MEMEPYLRPLPRKEAFNMPFWEGLERGEFLVTKCKDCGDWNWIPYPGCRSCLSQNLEWKPISGKGTLMSFSVVHRGPPTFGRDPYGVALVEMEERPRSIVVLANIVDTDLDTLEIGMPMQVVYEDIPGEDITMYRVKAV</sequence>
<dbReference type="PATRIC" id="fig|1088721.3.peg.2063"/>
<evidence type="ECO:0008006" key="5">
    <source>
        <dbReference type="Google" id="ProtNLM"/>
    </source>
</evidence>
<dbReference type="EMBL" id="AGFM01000029">
    <property type="protein sequence ID" value="EHJ60924.1"/>
    <property type="molecule type" value="Genomic_DNA"/>
</dbReference>
<evidence type="ECO:0000313" key="4">
    <source>
        <dbReference type="Proteomes" id="UP000004030"/>
    </source>
</evidence>
<evidence type="ECO:0000259" key="1">
    <source>
        <dbReference type="Pfam" id="PF01796"/>
    </source>
</evidence>
<evidence type="ECO:0000313" key="3">
    <source>
        <dbReference type="EMBL" id="EHJ60924.1"/>
    </source>
</evidence>
<feature type="domain" description="ChsH2 rubredoxin-like zinc ribbon" evidence="2">
    <location>
        <begin position="21"/>
        <end position="57"/>
    </location>
</feature>
<dbReference type="InterPro" id="IPR052513">
    <property type="entry name" value="Thioester_dehydratase-like"/>
</dbReference>
<dbReference type="Gene3D" id="6.10.30.10">
    <property type="match status" value="1"/>
</dbReference>
<accession>G6ECL3</accession>
<reference evidence="3 4" key="1">
    <citation type="journal article" date="2012" name="J. Bacteriol.">
        <title>Genome sequence of benzo(a)pyrene-degrading bacterium Novosphingobium pentaromativorans US6-1.</title>
        <authorList>
            <person name="Luo Y.R."/>
            <person name="Kang S.G."/>
            <person name="Kim S.J."/>
            <person name="Kim M.R."/>
            <person name="Li N."/>
            <person name="Lee J.H."/>
            <person name="Kwon K.K."/>
        </authorList>
    </citation>
    <scope>NUCLEOTIDE SEQUENCE [LARGE SCALE GENOMIC DNA]</scope>
    <source>
        <strain evidence="3 4">US6-1</strain>
    </source>
</reference>
<evidence type="ECO:0000259" key="2">
    <source>
        <dbReference type="Pfam" id="PF12172"/>
    </source>
</evidence>
<dbReference type="Proteomes" id="UP000004030">
    <property type="component" value="Unassembled WGS sequence"/>
</dbReference>